<dbReference type="SUPFAM" id="SSF141868">
    <property type="entry name" value="EAL domain-like"/>
    <property type="match status" value="1"/>
</dbReference>
<proteinExistence type="predicted"/>
<dbReference type="InterPro" id="IPR001633">
    <property type="entry name" value="EAL_dom"/>
</dbReference>
<dbReference type="PROSITE" id="PS50887">
    <property type="entry name" value="GGDEF"/>
    <property type="match status" value="1"/>
</dbReference>
<dbReference type="PANTHER" id="PTHR44757:SF2">
    <property type="entry name" value="BIOFILM ARCHITECTURE MAINTENANCE PROTEIN MBAA"/>
    <property type="match status" value="1"/>
</dbReference>
<reference evidence="4" key="1">
    <citation type="submission" date="2021-01" db="EMBL/GenBank/DDBJ databases">
        <title>Whole genome shotgun sequence of Spirilliplanes yamanashiensis NBRC 15828.</title>
        <authorList>
            <person name="Komaki H."/>
            <person name="Tamura T."/>
        </authorList>
    </citation>
    <scope>NUCLEOTIDE SEQUENCE</scope>
    <source>
        <strain evidence="4">NBRC 15828</strain>
    </source>
</reference>
<dbReference type="PROSITE" id="PS50883">
    <property type="entry name" value="EAL"/>
    <property type="match status" value="1"/>
</dbReference>
<feature type="transmembrane region" description="Helical" evidence="1">
    <location>
        <begin position="290"/>
        <end position="309"/>
    </location>
</feature>
<feature type="transmembrane region" description="Helical" evidence="1">
    <location>
        <begin position="13"/>
        <end position="31"/>
    </location>
</feature>
<keyword evidence="1" id="KW-1133">Transmembrane helix</keyword>
<evidence type="ECO:0000259" key="3">
    <source>
        <dbReference type="PROSITE" id="PS50887"/>
    </source>
</evidence>
<dbReference type="InterPro" id="IPR000160">
    <property type="entry name" value="GGDEF_dom"/>
</dbReference>
<keyword evidence="1" id="KW-0812">Transmembrane</keyword>
<dbReference type="AlphaFoldDB" id="A0A8J4DKQ6"/>
<keyword evidence="5" id="KW-1185">Reference proteome</keyword>
<feature type="transmembrane region" description="Helical" evidence="1">
    <location>
        <begin position="94"/>
        <end position="118"/>
    </location>
</feature>
<dbReference type="Gene3D" id="3.30.70.270">
    <property type="match status" value="1"/>
</dbReference>
<dbReference type="CDD" id="cd01948">
    <property type="entry name" value="EAL"/>
    <property type="match status" value="1"/>
</dbReference>
<keyword evidence="1" id="KW-0472">Membrane</keyword>
<evidence type="ECO:0000259" key="2">
    <source>
        <dbReference type="PROSITE" id="PS50883"/>
    </source>
</evidence>
<dbReference type="InterPro" id="IPR035919">
    <property type="entry name" value="EAL_sf"/>
</dbReference>
<dbReference type="NCBIfam" id="TIGR00254">
    <property type="entry name" value="GGDEF"/>
    <property type="match status" value="1"/>
</dbReference>
<feature type="domain" description="GGDEF" evidence="3">
    <location>
        <begin position="356"/>
        <end position="492"/>
    </location>
</feature>
<dbReference type="SUPFAM" id="SSF55073">
    <property type="entry name" value="Nucleotide cyclase"/>
    <property type="match status" value="1"/>
</dbReference>
<feature type="transmembrane region" description="Helical" evidence="1">
    <location>
        <begin position="264"/>
        <end position="283"/>
    </location>
</feature>
<evidence type="ECO:0000256" key="1">
    <source>
        <dbReference type="SAM" id="Phobius"/>
    </source>
</evidence>
<gene>
    <name evidence="4" type="ORF">Sya03_39100</name>
</gene>
<dbReference type="InterPro" id="IPR052155">
    <property type="entry name" value="Biofilm_reg_signaling"/>
</dbReference>
<dbReference type="CDD" id="cd01949">
    <property type="entry name" value="GGDEF"/>
    <property type="match status" value="1"/>
</dbReference>
<feature type="transmembrane region" description="Helical" evidence="1">
    <location>
        <begin position="130"/>
        <end position="153"/>
    </location>
</feature>
<dbReference type="Pfam" id="PF00990">
    <property type="entry name" value="GGDEF"/>
    <property type="match status" value="1"/>
</dbReference>
<evidence type="ECO:0000313" key="4">
    <source>
        <dbReference type="EMBL" id="GIJ04558.1"/>
    </source>
</evidence>
<comment type="caution">
    <text evidence="4">The sequence shown here is derived from an EMBL/GenBank/DDBJ whole genome shotgun (WGS) entry which is preliminary data.</text>
</comment>
<evidence type="ECO:0000313" key="5">
    <source>
        <dbReference type="Proteomes" id="UP000652013"/>
    </source>
</evidence>
<dbReference type="EMBL" id="BOOY01000028">
    <property type="protein sequence ID" value="GIJ04558.1"/>
    <property type="molecule type" value="Genomic_DNA"/>
</dbReference>
<feature type="domain" description="EAL" evidence="2">
    <location>
        <begin position="501"/>
        <end position="757"/>
    </location>
</feature>
<dbReference type="SMART" id="SM00052">
    <property type="entry name" value="EAL"/>
    <property type="match status" value="1"/>
</dbReference>
<feature type="transmembrane region" description="Helical" evidence="1">
    <location>
        <begin position="159"/>
        <end position="182"/>
    </location>
</feature>
<dbReference type="InterPro" id="IPR029787">
    <property type="entry name" value="Nucleotide_cyclase"/>
</dbReference>
<dbReference type="InterPro" id="IPR043128">
    <property type="entry name" value="Rev_trsase/Diguanyl_cyclase"/>
</dbReference>
<feature type="transmembrane region" description="Helical" evidence="1">
    <location>
        <begin position="37"/>
        <end position="55"/>
    </location>
</feature>
<accession>A0A8J4DKQ6</accession>
<dbReference type="PANTHER" id="PTHR44757">
    <property type="entry name" value="DIGUANYLATE CYCLASE DGCP"/>
    <property type="match status" value="1"/>
</dbReference>
<sequence length="773" mass="81458">MAVRTGPSTTGRWQWRAFAAAAAAATVLYVADVSLAVSMACFAVIGAGSVAAMVAGPRMHRVRARAAWRLMTTAASLFLLGVVVRPFVSELSGWQQFIADMLVLPGYFVLLPGVVLLLRARGGLERQAVLDAFIVCIGAGLACALLLSVPAASVESRSVLASVLSGLYPFFDVALVLVFVNMAFTTTVWRPSQIFLTLGVVSLLVGDLAYGVISTRGEIYGSPLLDAPYLVTYGLLGLAALHPSVAELDRATRPPPQAWSWQRLTLLVPVTAVPFVLDLLAGGRSAADRLIIAVGGMLIALLLIARAVSAVQAEAAAQRHAEHQARHDPLTGLPNRRQMAREIGALLAAAPRDSPARVWVYALDLDGFKFVNESYGHDAGDQLVIDVGRRLTGLVPPGTPVARIGGDEFVVAEIGDAAHAARTAERILAAMAEPLAVQGTDVVVSASVGIASAAATPDADGTATAEALMRDADTALFRSKTEGPGRSTMFDTSMHEQARDRVELEGALRTALTRGELHVAYQPIVAIADGRPVGAEALVRWDHPRRGPIPPGVFIPIAEEAGLIDALGTWVRQESLRQLAQWRAEHTVSDDFWMSINVSPRQLRDGGLPAAVGAELTGLGLPAGVVTLEITESVMVDASTQTDQVLFELRALGVRLAVDDFGTGFSALGYLRRFPVTGVKIDRSFVSGLGTDHSDSEIVRAVVAMSTALGLSTVAEGVETVEQRDALASLGVPLGQGWLWGKAVTAAQFATRWGAIPGVPDAAAARRPLTAGN</sequence>
<dbReference type="Proteomes" id="UP000652013">
    <property type="component" value="Unassembled WGS sequence"/>
</dbReference>
<feature type="transmembrane region" description="Helical" evidence="1">
    <location>
        <begin position="194"/>
        <end position="213"/>
    </location>
</feature>
<name>A0A8J4DKQ6_9ACTN</name>
<dbReference type="Pfam" id="PF00563">
    <property type="entry name" value="EAL"/>
    <property type="match status" value="1"/>
</dbReference>
<dbReference type="Gene3D" id="3.20.20.450">
    <property type="entry name" value="EAL domain"/>
    <property type="match status" value="1"/>
</dbReference>
<feature type="transmembrane region" description="Helical" evidence="1">
    <location>
        <begin position="67"/>
        <end position="88"/>
    </location>
</feature>
<protein>
    <recommendedName>
        <fullName evidence="6">Diguanylate cyclase/phosphodiesterase</fullName>
    </recommendedName>
</protein>
<evidence type="ECO:0008006" key="6">
    <source>
        <dbReference type="Google" id="ProtNLM"/>
    </source>
</evidence>
<organism evidence="4 5">
    <name type="scientific">Spirilliplanes yamanashiensis</name>
    <dbReference type="NCBI Taxonomy" id="42233"/>
    <lineage>
        <taxon>Bacteria</taxon>
        <taxon>Bacillati</taxon>
        <taxon>Actinomycetota</taxon>
        <taxon>Actinomycetes</taxon>
        <taxon>Micromonosporales</taxon>
        <taxon>Micromonosporaceae</taxon>
        <taxon>Spirilliplanes</taxon>
    </lineage>
</organism>
<dbReference type="SMART" id="SM00267">
    <property type="entry name" value="GGDEF"/>
    <property type="match status" value="1"/>
</dbReference>